<protein>
    <submittedName>
        <fullName evidence="1">Uncharacterized protein</fullName>
    </submittedName>
</protein>
<name>A0A1Y2KVZ7_9PROT</name>
<gene>
    <name evidence="1" type="ORF">TMES_20100</name>
</gene>
<evidence type="ECO:0000313" key="1">
    <source>
        <dbReference type="EMBL" id="OSQ35732.1"/>
    </source>
</evidence>
<dbReference type="EMBL" id="JFKA01000015">
    <property type="protein sequence ID" value="OSQ35732.1"/>
    <property type="molecule type" value="Genomic_DNA"/>
</dbReference>
<accession>A0A1Y2KVZ7</accession>
<keyword evidence="2" id="KW-1185">Reference proteome</keyword>
<comment type="caution">
    <text evidence="1">The sequence shown here is derived from an EMBL/GenBank/DDBJ whole genome shotgun (WGS) entry which is preliminary data.</text>
</comment>
<organism evidence="1 2">
    <name type="scientific">Thalassospira mesophila</name>
    <dbReference type="NCBI Taxonomy" id="1293891"/>
    <lineage>
        <taxon>Bacteria</taxon>
        <taxon>Pseudomonadati</taxon>
        <taxon>Pseudomonadota</taxon>
        <taxon>Alphaproteobacteria</taxon>
        <taxon>Rhodospirillales</taxon>
        <taxon>Thalassospiraceae</taxon>
        <taxon>Thalassospira</taxon>
    </lineage>
</organism>
<proteinExistence type="predicted"/>
<dbReference type="AlphaFoldDB" id="A0A1Y2KVZ7"/>
<evidence type="ECO:0000313" key="2">
    <source>
        <dbReference type="Proteomes" id="UP000193391"/>
    </source>
</evidence>
<sequence>MSLFLLITYRQNGQLSQFTKRSAPPSICLRKTNGSGFGISKHRVLSKTKSRPEHYFLPIGMNFNLSKTCSVLGTAISKDGTFKNGDLKSPHKRKITFRSIFEIIFLFQIELITPINEIYEKYGK</sequence>
<reference evidence="1 2" key="1">
    <citation type="submission" date="2014-03" db="EMBL/GenBank/DDBJ databases">
        <title>The draft genome sequence of Thalassospira mesophila JCM 18969.</title>
        <authorList>
            <person name="Lai Q."/>
            <person name="Shao Z."/>
        </authorList>
    </citation>
    <scope>NUCLEOTIDE SEQUENCE [LARGE SCALE GENOMIC DNA]</scope>
    <source>
        <strain evidence="1 2">JCM 18969</strain>
    </source>
</reference>
<dbReference type="Proteomes" id="UP000193391">
    <property type="component" value="Unassembled WGS sequence"/>
</dbReference>